<feature type="region of interest" description="Phosphoribosyl-AMP cyclohydrolase" evidence="15">
    <location>
        <begin position="1"/>
        <end position="125"/>
    </location>
</feature>
<evidence type="ECO:0000256" key="13">
    <source>
        <dbReference type="ARBA" id="ARBA00023102"/>
    </source>
</evidence>
<dbReference type="EC" id="3.6.1.31" evidence="15"/>
<dbReference type="UniPathway" id="UPA00031">
    <property type="reaction ID" value="UER00007"/>
</dbReference>
<dbReference type="Gene3D" id="3.10.20.810">
    <property type="entry name" value="Phosphoribosyl-AMP cyclohydrolase"/>
    <property type="match status" value="1"/>
</dbReference>
<evidence type="ECO:0000313" key="17">
    <source>
        <dbReference type="EMBL" id="AKF25649.1"/>
    </source>
</evidence>
<keyword evidence="18" id="KW-1185">Reference proteome</keyword>
<evidence type="ECO:0000256" key="4">
    <source>
        <dbReference type="ARBA" id="ARBA00005169"/>
    </source>
</evidence>
<keyword evidence="8 15" id="KW-0963">Cytoplasm</keyword>
<evidence type="ECO:0000256" key="1">
    <source>
        <dbReference type="ARBA" id="ARBA00000024"/>
    </source>
</evidence>
<gene>
    <name evidence="15" type="primary">hisI</name>
    <name evidence="15" type="synonym">hisIE</name>
    <name evidence="17" type="ORF">YH65_09845</name>
</gene>
<dbReference type="GO" id="GO:0004636">
    <property type="term" value="F:phosphoribosyl-ATP diphosphatase activity"/>
    <property type="evidence" value="ECO:0007669"/>
    <property type="project" value="UniProtKB-UniRule"/>
</dbReference>
<evidence type="ECO:0000256" key="9">
    <source>
        <dbReference type="ARBA" id="ARBA00022605"/>
    </source>
</evidence>
<organism evidence="17 18">
    <name type="scientific">Sulfurovum lithotrophicum</name>
    <dbReference type="NCBI Taxonomy" id="206403"/>
    <lineage>
        <taxon>Bacteria</taxon>
        <taxon>Pseudomonadati</taxon>
        <taxon>Campylobacterota</taxon>
        <taxon>Epsilonproteobacteria</taxon>
        <taxon>Campylobacterales</taxon>
        <taxon>Sulfurovaceae</taxon>
        <taxon>Sulfurovum</taxon>
    </lineage>
</organism>
<comment type="catalytic activity">
    <reaction evidence="1 15">
        <text>1-(5-phospho-beta-D-ribosyl)-5'-AMP + H2O = 1-(5-phospho-beta-D-ribosyl)-5-[(5-phospho-beta-D-ribosylamino)methylideneamino]imidazole-4-carboxamide</text>
        <dbReference type="Rhea" id="RHEA:20049"/>
        <dbReference type="ChEBI" id="CHEBI:15377"/>
        <dbReference type="ChEBI" id="CHEBI:58435"/>
        <dbReference type="ChEBI" id="CHEBI:59457"/>
        <dbReference type="EC" id="3.5.4.19"/>
    </reaction>
</comment>
<reference evidence="18" key="2">
    <citation type="journal article" date="2017" name="Stand. Genomic Sci.">
        <title>Complete genome sequence of the sulfur-oxidizing chemolithoautotrophic Sulfurovum lithotrophicum 42BKTT.</title>
        <authorList>
            <person name="Jeon W."/>
            <person name="Priscilla L."/>
            <person name="Park G."/>
            <person name="Lee H."/>
            <person name="Lee N."/>
            <person name="Lee D."/>
            <person name="Kwon H."/>
            <person name="Ahn I."/>
            <person name="Lee C."/>
            <person name="Lee H."/>
            <person name="Ahn J."/>
        </authorList>
    </citation>
    <scope>NUCLEOTIDE SEQUENCE [LARGE SCALE GENOMIC DNA]</scope>
    <source>
        <strain evidence="18">ATCC BAA-797 / 42BKT</strain>
    </source>
</reference>
<dbReference type="InterPro" id="IPR008179">
    <property type="entry name" value="HisE"/>
</dbReference>
<keyword evidence="10 15" id="KW-0547">Nucleotide-binding</keyword>
<keyword evidence="12 15" id="KW-0067">ATP-binding</keyword>
<dbReference type="AlphaFoldDB" id="A0A7U4M2G2"/>
<dbReference type="KEGG" id="slh:YH65_09845"/>
<dbReference type="InterPro" id="IPR026660">
    <property type="entry name" value="PRA-CH"/>
</dbReference>
<evidence type="ECO:0000256" key="8">
    <source>
        <dbReference type="ARBA" id="ARBA00022490"/>
    </source>
</evidence>
<sequence length="226" mass="25948">MEKFIMTIDWNKNPLIPAIAQDAQTNDVLMLAYMNKEAYELTLSTGYAHYFSRSKQRIWKKGESSGHTQEVKDVLLDCDADTVILKIKQNGVACHTGRKSCFFTSVLQEKVILDKEVDTDAIYGVIDTLYHTILERKNASAEQKSWTKKLLDDKDLMLSKIREEADEVCVAIDEESDEQVIYETADLLYHTLVGLGYREISPDRVKQELARRFGMSGIEEKKNRKK</sequence>
<evidence type="ECO:0000256" key="15">
    <source>
        <dbReference type="HAMAP-Rule" id="MF_01019"/>
    </source>
</evidence>
<comment type="catalytic activity">
    <reaction evidence="2 15">
        <text>1-(5-phospho-beta-D-ribosyl)-ATP + H2O = 1-(5-phospho-beta-D-ribosyl)-5'-AMP + diphosphate + H(+)</text>
        <dbReference type="Rhea" id="RHEA:22828"/>
        <dbReference type="ChEBI" id="CHEBI:15377"/>
        <dbReference type="ChEBI" id="CHEBI:15378"/>
        <dbReference type="ChEBI" id="CHEBI:33019"/>
        <dbReference type="ChEBI" id="CHEBI:59457"/>
        <dbReference type="ChEBI" id="CHEBI:73183"/>
        <dbReference type="EC" id="3.6.1.31"/>
    </reaction>
</comment>
<feature type="domain" description="Phosphoribosyl-AMP cyclohydrolase" evidence="16">
    <location>
        <begin position="30"/>
        <end position="103"/>
    </location>
</feature>
<name>A0A7U4M2G2_9BACT</name>
<dbReference type="GO" id="GO:0005737">
    <property type="term" value="C:cytoplasm"/>
    <property type="evidence" value="ECO:0007669"/>
    <property type="project" value="UniProtKB-SubCell"/>
</dbReference>
<dbReference type="CDD" id="cd11534">
    <property type="entry name" value="NTP-PPase_HisIE_like"/>
    <property type="match status" value="1"/>
</dbReference>
<dbReference type="HAMAP" id="MF_01021">
    <property type="entry name" value="HisI"/>
    <property type="match status" value="1"/>
</dbReference>
<evidence type="ECO:0000256" key="7">
    <source>
        <dbReference type="ARBA" id="ARBA00008299"/>
    </source>
</evidence>
<dbReference type="Pfam" id="PF01502">
    <property type="entry name" value="PRA-CH"/>
    <property type="match status" value="1"/>
</dbReference>
<evidence type="ECO:0000256" key="14">
    <source>
        <dbReference type="ARBA" id="ARBA00023268"/>
    </source>
</evidence>
<evidence type="ECO:0000256" key="5">
    <source>
        <dbReference type="ARBA" id="ARBA00005204"/>
    </source>
</evidence>
<dbReference type="EC" id="3.5.4.19" evidence="15"/>
<dbReference type="InterPro" id="IPR038019">
    <property type="entry name" value="PRib_AMP_CycHydrolase_sf"/>
</dbReference>
<dbReference type="Gene3D" id="1.10.287.1080">
    <property type="entry name" value="MazG-like"/>
    <property type="match status" value="1"/>
</dbReference>
<keyword evidence="14 15" id="KW-0511">Multifunctional enzyme</keyword>
<dbReference type="RefSeq" id="WP_046551715.1">
    <property type="nucleotide sequence ID" value="NZ_CP011308.1"/>
</dbReference>
<accession>A0A7U4M2G2</accession>
<comment type="pathway">
    <text evidence="5 15">Amino-acid biosynthesis; L-histidine biosynthesis; L-histidine from 5-phospho-alpha-D-ribose 1-diphosphate: step 2/9.</text>
</comment>
<dbReference type="GO" id="GO:0004635">
    <property type="term" value="F:phosphoribosyl-AMP cyclohydrolase activity"/>
    <property type="evidence" value="ECO:0007669"/>
    <property type="project" value="UniProtKB-UniRule"/>
</dbReference>
<dbReference type="PANTHER" id="PTHR42945">
    <property type="entry name" value="HISTIDINE BIOSYNTHESIS BIFUNCTIONAL PROTEIN"/>
    <property type="match status" value="1"/>
</dbReference>
<dbReference type="EMBL" id="CP011308">
    <property type="protein sequence ID" value="AKF25649.1"/>
    <property type="molecule type" value="Genomic_DNA"/>
</dbReference>
<dbReference type="NCBIfam" id="NF000768">
    <property type="entry name" value="PRK00051.1"/>
    <property type="match status" value="1"/>
</dbReference>
<dbReference type="InterPro" id="IPR023019">
    <property type="entry name" value="His_synth_HisIE"/>
</dbReference>
<evidence type="ECO:0000256" key="10">
    <source>
        <dbReference type="ARBA" id="ARBA00022741"/>
    </source>
</evidence>
<dbReference type="FunFam" id="3.10.20.810:FF:000001">
    <property type="entry name" value="Histidine biosynthesis bifunctional protein HisIE"/>
    <property type="match status" value="1"/>
</dbReference>
<dbReference type="GO" id="GO:0000105">
    <property type="term" value="P:L-histidine biosynthetic process"/>
    <property type="evidence" value="ECO:0007669"/>
    <property type="project" value="UniProtKB-UniRule"/>
</dbReference>
<evidence type="ECO:0000256" key="6">
    <source>
        <dbReference type="ARBA" id="ARBA00007731"/>
    </source>
</evidence>
<keyword evidence="9 15" id="KW-0028">Amino-acid biosynthesis</keyword>
<keyword evidence="11 15" id="KW-0378">Hydrolase</keyword>
<keyword evidence="13 15" id="KW-0368">Histidine biosynthesis</keyword>
<reference evidence="17 18" key="1">
    <citation type="submission" date="2015-04" db="EMBL/GenBank/DDBJ databases">
        <title>Complete genome sequence of Sulfurovum lithotrophicum ATCC BAA-797T.</title>
        <authorList>
            <person name="Ahn J."/>
            <person name="Park G."/>
            <person name="Jeon W."/>
            <person name="Jang Y."/>
            <person name="Jang M."/>
            <person name="Lee H."/>
            <person name="Lee H."/>
        </authorList>
    </citation>
    <scope>NUCLEOTIDE SEQUENCE [LARGE SCALE GENOMIC DNA]</scope>
    <source>
        <strain evidence="18">ATCC BAA-797 / 42BKT</strain>
    </source>
</reference>
<dbReference type="NCBIfam" id="NF002747">
    <property type="entry name" value="PRK02759.1"/>
    <property type="match status" value="1"/>
</dbReference>
<evidence type="ECO:0000256" key="12">
    <source>
        <dbReference type="ARBA" id="ARBA00022840"/>
    </source>
</evidence>
<feature type="region of interest" description="Phosphoribosyl-ATP pyrophosphohydrolase" evidence="15">
    <location>
        <begin position="126"/>
        <end position="226"/>
    </location>
</feature>
<dbReference type="NCBIfam" id="TIGR03188">
    <property type="entry name" value="histidine_hisI"/>
    <property type="match status" value="1"/>
</dbReference>
<evidence type="ECO:0000256" key="3">
    <source>
        <dbReference type="ARBA" id="ARBA00004496"/>
    </source>
</evidence>
<protein>
    <recommendedName>
        <fullName evidence="15">Histidine biosynthesis bifunctional protein HisIE</fullName>
    </recommendedName>
    <domain>
        <recommendedName>
            <fullName evidence="15">Phosphoribosyl-AMP cyclohydrolase</fullName>
            <shortName evidence="15">PRA-CH</shortName>
            <ecNumber evidence="15">3.5.4.19</ecNumber>
        </recommendedName>
    </domain>
    <domain>
        <recommendedName>
            <fullName evidence="15">Phosphoribosyl-ATP pyrophosphatase</fullName>
            <shortName evidence="15">PRA-PH</shortName>
            <ecNumber evidence="15">3.6.1.31</ecNumber>
        </recommendedName>
    </domain>
</protein>
<dbReference type="SUPFAM" id="SSF101386">
    <property type="entry name" value="all-alpha NTP pyrophosphatases"/>
    <property type="match status" value="1"/>
</dbReference>
<dbReference type="GO" id="GO:0005524">
    <property type="term" value="F:ATP binding"/>
    <property type="evidence" value="ECO:0007669"/>
    <property type="project" value="UniProtKB-KW"/>
</dbReference>
<dbReference type="OrthoDB" id="9795769at2"/>
<comment type="similarity">
    <text evidence="6 15">In the C-terminal section; belongs to the PRA-PH family.</text>
</comment>
<evidence type="ECO:0000259" key="16">
    <source>
        <dbReference type="Pfam" id="PF01502"/>
    </source>
</evidence>
<dbReference type="HAMAP" id="MF_01019">
    <property type="entry name" value="HisIE"/>
    <property type="match status" value="1"/>
</dbReference>
<evidence type="ECO:0000256" key="2">
    <source>
        <dbReference type="ARBA" id="ARBA00001460"/>
    </source>
</evidence>
<dbReference type="InterPro" id="IPR021130">
    <property type="entry name" value="PRib-ATP_PPHydrolase-like"/>
</dbReference>
<dbReference type="SUPFAM" id="SSF141734">
    <property type="entry name" value="HisI-like"/>
    <property type="match status" value="1"/>
</dbReference>
<dbReference type="PANTHER" id="PTHR42945:SF1">
    <property type="entry name" value="HISTIDINE BIOSYNTHESIS BIFUNCTIONAL PROTEIN HIS7"/>
    <property type="match status" value="1"/>
</dbReference>
<dbReference type="Pfam" id="PF01503">
    <property type="entry name" value="PRA-PH"/>
    <property type="match status" value="1"/>
</dbReference>
<evidence type="ECO:0000313" key="18">
    <source>
        <dbReference type="Proteomes" id="UP000034444"/>
    </source>
</evidence>
<dbReference type="Proteomes" id="UP000034444">
    <property type="component" value="Chromosome"/>
</dbReference>
<comment type="subcellular location">
    <subcellularLocation>
        <location evidence="3 15">Cytoplasm</location>
    </subcellularLocation>
</comment>
<dbReference type="InterPro" id="IPR002496">
    <property type="entry name" value="PRib_AMP_CycHydrolase_dom"/>
</dbReference>
<proteinExistence type="inferred from homology"/>
<comment type="pathway">
    <text evidence="4 15">Amino-acid biosynthesis; L-histidine biosynthesis; L-histidine from 5-phospho-alpha-D-ribose 1-diphosphate: step 3/9.</text>
</comment>
<evidence type="ECO:0000256" key="11">
    <source>
        <dbReference type="ARBA" id="ARBA00022801"/>
    </source>
</evidence>
<comment type="similarity">
    <text evidence="7 15">In the N-terminal section; belongs to the PRA-CH family.</text>
</comment>